<protein>
    <submittedName>
        <fullName evidence="1">Uncharacterized protein</fullName>
    </submittedName>
</protein>
<dbReference type="RefSeq" id="WP_084231267.1">
    <property type="nucleotide sequence ID" value="NZ_FWWR01000011.1"/>
</dbReference>
<accession>A0A1W1VCQ2</accession>
<dbReference type="STRING" id="573058.SAMN00017477_1727"/>
<evidence type="ECO:0000313" key="2">
    <source>
        <dbReference type="Proteomes" id="UP000192368"/>
    </source>
</evidence>
<dbReference type="EMBL" id="FWWR01000011">
    <property type="protein sequence ID" value="SMB90960.1"/>
    <property type="molecule type" value="Genomic_DNA"/>
</dbReference>
<dbReference type="OrthoDB" id="2088234at2"/>
<sequence>MKKIIYDEYKEKKFNKIPELEYEYRNLVGIENRSIFEGPKIIMFFRNKGPNQLISLDGEKFELEKDREYDVKKLGRKYGVVVYYAEVDELNAQAFSTRLLSVKDRFEKAGVEFSSINMDIMGEEDGKSKWYRLENFRYEDIYRDGLDERVEKAFISIGELNDERPDFSSLLPKM</sequence>
<dbReference type="AlphaFoldDB" id="A0A1W1VCQ2"/>
<organism evidence="1 2">
    <name type="scientific">Peptoniphilus asaccharolyticus DSM 20463</name>
    <dbReference type="NCBI Taxonomy" id="573058"/>
    <lineage>
        <taxon>Bacteria</taxon>
        <taxon>Bacillati</taxon>
        <taxon>Bacillota</taxon>
        <taxon>Tissierellia</taxon>
        <taxon>Tissierellales</taxon>
        <taxon>Peptoniphilaceae</taxon>
        <taxon>Peptoniphilus</taxon>
    </lineage>
</organism>
<dbReference type="Proteomes" id="UP000192368">
    <property type="component" value="Unassembled WGS sequence"/>
</dbReference>
<name>A0A1W1VCQ2_PEPAS</name>
<gene>
    <name evidence="1" type="ORF">SAMN00017477_1727</name>
</gene>
<proteinExistence type="predicted"/>
<evidence type="ECO:0000313" key="1">
    <source>
        <dbReference type="EMBL" id="SMB90960.1"/>
    </source>
</evidence>
<keyword evidence="2" id="KW-1185">Reference proteome</keyword>
<reference evidence="2" key="1">
    <citation type="submission" date="2017-04" db="EMBL/GenBank/DDBJ databases">
        <authorList>
            <person name="Varghese N."/>
            <person name="Submissions S."/>
        </authorList>
    </citation>
    <scope>NUCLEOTIDE SEQUENCE [LARGE SCALE GENOMIC DNA]</scope>
    <source>
        <strain evidence="2">DSM 20463</strain>
    </source>
</reference>